<organism evidence="3 4">
    <name type="scientific">Mesorhizobium opportunistum</name>
    <dbReference type="NCBI Taxonomy" id="593909"/>
    <lineage>
        <taxon>Bacteria</taxon>
        <taxon>Pseudomonadati</taxon>
        <taxon>Pseudomonadota</taxon>
        <taxon>Alphaproteobacteria</taxon>
        <taxon>Hyphomicrobiales</taxon>
        <taxon>Phyllobacteriaceae</taxon>
        <taxon>Mesorhizobium</taxon>
    </lineage>
</organism>
<feature type="transmembrane region" description="Helical" evidence="1">
    <location>
        <begin position="131"/>
        <end position="161"/>
    </location>
</feature>
<dbReference type="EC" id="2.4.-.-" evidence="3"/>
<keyword evidence="3" id="KW-0808">Transferase</keyword>
<gene>
    <name evidence="3" type="ORF">NKI33_31745</name>
</gene>
<name>A0ABV1YQP6_9HYPH</name>
<accession>A0ABV1YQP6</accession>
<feature type="domain" description="Glycosyl transferase family 1" evidence="2">
    <location>
        <begin position="355"/>
        <end position="503"/>
    </location>
</feature>
<sequence length="542" mass="61286">MSVKTFGIYLAYGPRVDLRTEGLGRHLAEFLKASTHFENVRFVIAAPRWLRSPLKDLLENFDLDFASFELVSPKHRSLLGLLYGLRTAVSVRRTELRRKLGGKGYLRKTKNFVSMIAKSTVLAVAKSRNPFTLLVTIVIGIAAIPIAAVVALFASVMTALIRTFANFRPQSRFIKLKRHLNRGGLFTRVSHSAYQFMCDSEASAVADEANKRRDVEAWYAPAAFWPEFNRIKAPRLMCVPDVVPIHFPVGFAIEEPNGDRRMQDFKRIEAAIDGGDRFVTYSSDVKNRTLVERFHVEPGRVSVIPHGANRLDRLITVSGFPDDEAATDTLSAQHFWGALSKTVNNNNATWYASKDLGFLFYASQFRPNKNVMNLLRAYDHLRRTQNIPYKLLMTGEWRVSGSIVRFMDENRLHNDVLFVRGLSERELASCYRLATLAVNPSLAEGGMPFTFTEAVSVGTPVIMADIPVSREIIQDVEVAQRTFFDGFDYRSIAKAITSALADRDGLVAAQRDFYNRQMVTRSWNEVVREYILVLESMGEEPH</sequence>
<dbReference type="Gene3D" id="3.40.50.2000">
    <property type="entry name" value="Glycogen Phosphorylase B"/>
    <property type="match status" value="1"/>
</dbReference>
<keyword evidence="3" id="KW-0328">Glycosyltransferase</keyword>
<dbReference type="RefSeq" id="WP_287274849.1">
    <property type="nucleotide sequence ID" value="NZ_JAMYMY010000078.1"/>
</dbReference>
<dbReference type="EMBL" id="JAMYPJ010000080">
    <property type="protein sequence ID" value="MER8937513.1"/>
    <property type="molecule type" value="Genomic_DNA"/>
</dbReference>
<dbReference type="PANTHER" id="PTHR46401:SF8">
    <property type="entry name" value="BLL6006 PROTEIN"/>
    <property type="match status" value="1"/>
</dbReference>
<dbReference type="GO" id="GO:0016757">
    <property type="term" value="F:glycosyltransferase activity"/>
    <property type="evidence" value="ECO:0007669"/>
    <property type="project" value="UniProtKB-KW"/>
</dbReference>
<reference evidence="3 4" key="1">
    <citation type="journal article" date="2024" name="Proc. Natl. Acad. Sci. U.S.A.">
        <title>The evolutionary genomics of adaptation to stress in wild rhizobium bacteria.</title>
        <authorList>
            <person name="Kehlet-Delgado H."/>
            <person name="Montoya A.P."/>
            <person name="Jensen K.T."/>
            <person name="Wendlandt C.E."/>
            <person name="Dexheimer C."/>
            <person name="Roberts M."/>
            <person name="Torres Martinez L."/>
            <person name="Friesen M.L."/>
            <person name="Griffitts J.S."/>
            <person name="Porter S.S."/>
        </authorList>
    </citation>
    <scope>NUCLEOTIDE SEQUENCE [LARGE SCALE GENOMIC DNA]</scope>
    <source>
        <strain evidence="3 4">M0729</strain>
    </source>
</reference>
<dbReference type="Pfam" id="PF00534">
    <property type="entry name" value="Glycos_transf_1"/>
    <property type="match status" value="1"/>
</dbReference>
<dbReference type="PANTHER" id="PTHR46401">
    <property type="entry name" value="GLYCOSYLTRANSFERASE WBBK-RELATED"/>
    <property type="match status" value="1"/>
</dbReference>
<keyword evidence="1" id="KW-0812">Transmembrane</keyword>
<evidence type="ECO:0000256" key="1">
    <source>
        <dbReference type="SAM" id="Phobius"/>
    </source>
</evidence>
<keyword evidence="1" id="KW-0472">Membrane</keyword>
<dbReference type="SUPFAM" id="SSF53756">
    <property type="entry name" value="UDP-Glycosyltransferase/glycogen phosphorylase"/>
    <property type="match status" value="1"/>
</dbReference>
<comment type="caution">
    <text evidence="3">The sequence shown here is derived from an EMBL/GenBank/DDBJ whole genome shotgun (WGS) entry which is preliminary data.</text>
</comment>
<evidence type="ECO:0000313" key="3">
    <source>
        <dbReference type="EMBL" id="MER8937513.1"/>
    </source>
</evidence>
<proteinExistence type="predicted"/>
<keyword evidence="4" id="KW-1185">Reference proteome</keyword>
<dbReference type="InterPro" id="IPR001296">
    <property type="entry name" value="Glyco_trans_1"/>
</dbReference>
<dbReference type="Proteomes" id="UP001464387">
    <property type="component" value="Unassembled WGS sequence"/>
</dbReference>
<protein>
    <submittedName>
        <fullName evidence="3">Glycosyltransferase</fullName>
        <ecNumber evidence="3">2.4.-.-</ecNumber>
    </submittedName>
</protein>
<evidence type="ECO:0000313" key="4">
    <source>
        <dbReference type="Proteomes" id="UP001464387"/>
    </source>
</evidence>
<keyword evidence="1" id="KW-1133">Transmembrane helix</keyword>
<evidence type="ECO:0000259" key="2">
    <source>
        <dbReference type="Pfam" id="PF00534"/>
    </source>
</evidence>